<proteinExistence type="predicted"/>
<protein>
    <submittedName>
        <fullName evidence="1">Uncharacterized protein</fullName>
    </submittedName>
</protein>
<dbReference type="AlphaFoldDB" id="A0A919H076"/>
<dbReference type="EMBL" id="BNEE01000006">
    <property type="protein sequence ID" value="GHI84969.1"/>
    <property type="molecule type" value="Genomic_DNA"/>
</dbReference>
<evidence type="ECO:0000313" key="2">
    <source>
        <dbReference type="Proteomes" id="UP000600026"/>
    </source>
</evidence>
<name>A0A919H076_9ACTN</name>
<organism evidence="1 2">
    <name type="scientific">Streptomyces xanthophaeus</name>
    <dbReference type="NCBI Taxonomy" id="67385"/>
    <lineage>
        <taxon>Bacteria</taxon>
        <taxon>Bacillati</taxon>
        <taxon>Actinomycetota</taxon>
        <taxon>Actinomycetes</taxon>
        <taxon>Kitasatosporales</taxon>
        <taxon>Streptomycetaceae</taxon>
        <taxon>Streptomyces</taxon>
    </lineage>
</organism>
<dbReference type="RefSeq" id="WP_031139348.1">
    <property type="nucleotide sequence ID" value="NZ_BNEE01000006.1"/>
</dbReference>
<comment type="caution">
    <text evidence="1">The sequence shown here is derived from an EMBL/GenBank/DDBJ whole genome shotgun (WGS) entry which is preliminary data.</text>
</comment>
<evidence type="ECO:0000313" key="1">
    <source>
        <dbReference type="EMBL" id="GHI84969.1"/>
    </source>
</evidence>
<dbReference type="OrthoDB" id="3336462at2"/>
<reference evidence="1" key="1">
    <citation type="submission" date="2020-09" db="EMBL/GenBank/DDBJ databases">
        <title>Whole genome shotgun sequence of Streptomyces xanthophaeus NBRC 12829.</title>
        <authorList>
            <person name="Komaki H."/>
            <person name="Tamura T."/>
        </authorList>
    </citation>
    <scope>NUCLEOTIDE SEQUENCE</scope>
    <source>
        <strain evidence="1">NBRC 12829</strain>
    </source>
</reference>
<keyword evidence="2" id="KW-1185">Reference proteome</keyword>
<accession>A0A919H076</accession>
<gene>
    <name evidence="1" type="ORF">Sxan_23330</name>
</gene>
<dbReference type="Proteomes" id="UP000600026">
    <property type="component" value="Unassembled WGS sequence"/>
</dbReference>
<sequence>MPKGLTAVDRRYRRLQQLQDTGQFEPVNRALQRVWENGRRPDRVHLRLPLLHSRPEDPAPPLTQLLNPRGIALRFYLLAVFEAHCRLEPGEAWTSSGRELTGRLGWSDFVAVDAAYSSQKGYLHDEVLQYRDGQSCRVRQVQGALRTLEGVGGGGQALVHVPRKKNGARDYAAFSLMPEGGSGGTLTPDRYVLPHPRVTRTFSIPVDFFLQGWVQVLTPAEVATWLVLQLLSQEFPDKHRKWGVYLYADKREGYFRLKRDSYEDSCNALRSFGLIREPRLPASVVAAAQLLESMSDGPRAKDILRAIPRKEAPLGAPPKYEAKRHHMADEVLGNSALKACMQGITFRRKHLRG</sequence>